<dbReference type="InterPro" id="IPR043129">
    <property type="entry name" value="ATPase_NBD"/>
</dbReference>
<organism evidence="2 3">
    <name type="scientific">Methylobacterium jeotgali</name>
    <dbReference type="NCBI Taxonomy" id="381630"/>
    <lineage>
        <taxon>Bacteria</taxon>
        <taxon>Pseudomonadati</taxon>
        <taxon>Pseudomonadota</taxon>
        <taxon>Alphaproteobacteria</taxon>
        <taxon>Hyphomicrobiales</taxon>
        <taxon>Methylobacteriaceae</taxon>
        <taxon>Methylobacterium</taxon>
    </lineage>
</organism>
<dbReference type="Proteomes" id="UP001055102">
    <property type="component" value="Unassembled WGS sequence"/>
</dbReference>
<comment type="caution">
    <text evidence="2">The sequence shown here is derived from an EMBL/GenBank/DDBJ whole genome shotgun (WGS) entry which is preliminary data.</text>
</comment>
<reference evidence="2" key="2">
    <citation type="submission" date="2021-08" db="EMBL/GenBank/DDBJ databases">
        <authorList>
            <person name="Tani A."/>
            <person name="Ola A."/>
            <person name="Ogura Y."/>
            <person name="Katsura K."/>
            <person name="Hayashi T."/>
        </authorList>
    </citation>
    <scope>NUCLEOTIDE SEQUENCE</scope>
    <source>
        <strain evidence="2">LMG 23639</strain>
    </source>
</reference>
<name>A0ABQ4SY33_9HYPH</name>
<accession>A0ABQ4SY33</accession>
<dbReference type="InterPro" id="IPR002756">
    <property type="entry name" value="MfnF"/>
</dbReference>
<sequence length="350" mass="36178">MSGAIIGWDLGGVHVKAALVVEGRVAEAVQAPCPLWRGLPALDATLAKLPDWARAQARHAVTMTGELTDCFSDRRDGVAQLAGWAAGNLAGSVRIYAGRAGFVAPGAAAEHAPDIASANWHATAALVGRHLDAALLVDIGSTTADLIPVVGGRPAATGYSDAERLETGELVYTGVVRTPLLALASAAPFRGRRTALMAETFASTADIYRLTGALPDGADQQHSADLKGKSLDETRTRLARMIGRDRSEGTDREWRALAAHFAEAQARVLHDAAVILLSRPDLPEEAPLVTCGAGAFLGESLARRLGRPARPFTAVIAGLLGGSGEAASTCGPAAAVGLLASLDHHYGTDA</sequence>
<dbReference type="RefSeq" id="WP_238277533.1">
    <property type="nucleotide sequence ID" value="NZ_BPQR01000060.1"/>
</dbReference>
<feature type="domain" description="Hydantoinase A/oxoprolinase" evidence="1">
    <location>
        <begin position="60"/>
        <end position="306"/>
    </location>
</feature>
<evidence type="ECO:0000259" key="1">
    <source>
        <dbReference type="Pfam" id="PF01968"/>
    </source>
</evidence>
<keyword evidence="3" id="KW-1185">Reference proteome</keyword>
<protein>
    <recommendedName>
        <fullName evidence="1">Hydantoinase A/oxoprolinase domain-containing protein</fullName>
    </recommendedName>
</protein>
<evidence type="ECO:0000313" key="2">
    <source>
        <dbReference type="EMBL" id="GJE08072.1"/>
    </source>
</evidence>
<dbReference type="Pfam" id="PF01968">
    <property type="entry name" value="Hydantoinase_A"/>
    <property type="match status" value="1"/>
</dbReference>
<dbReference type="NCBIfam" id="TIGR03123">
    <property type="entry name" value="one_C_unchar_1"/>
    <property type="match status" value="1"/>
</dbReference>
<dbReference type="EMBL" id="BPQR01000060">
    <property type="protein sequence ID" value="GJE08072.1"/>
    <property type="molecule type" value="Genomic_DNA"/>
</dbReference>
<gene>
    <name evidence="2" type="ORF">AOPFMNJM_3406</name>
</gene>
<proteinExistence type="predicted"/>
<dbReference type="InterPro" id="IPR002821">
    <property type="entry name" value="Hydantoinase_A"/>
</dbReference>
<dbReference type="Gene3D" id="3.30.420.190">
    <property type="entry name" value="conserved archaeal protein q6m145"/>
    <property type="match status" value="1"/>
</dbReference>
<reference evidence="2" key="1">
    <citation type="journal article" date="2021" name="Front. Microbiol.">
        <title>Comprehensive Comparative Genomics and Phenotyping of Methylobacterium Species.</title>
        <authorList>
            <person name="Alessa O."/>
            <person name="Ogura Y."/>
            <person name="Fujitani Y."/>
            <person name="Takami H."/>
            <person name="Hayashi T."/>
            <person name="Sahin N."/>
            <person name="Tani A."/>
        </authorList>
    </citation>
    <scope>NUCLEOTIDE SEQUENCE</scope>
    <source>
        <strain evidence="2">LMG 23639</strain>
    </source>
</reference>
<dbReference type="SUPFAM" id="SSF53067">
    <property type="entry name" value="Actin-like ATPase domain"/>
    <property type="match status" value="1"/>
</dbReference>
<evidence type="ECO:0000313" key="3">
    <source>
        <dbReference type="Proteomes" id="UP001055102"/>
    </source>
</evidence>
<dbReference type="Gene3D" id="3.30.420.40">
    <property type="match status" value="1"/>
</dbReference>